<comment type="caution">
    <text evidence="1">The sequence shown here is derived from an EMBL/GenBank/DDBJ whole genome shotgun (WGS) entry which is preliminary data.</text>
</comment>
<gene>
    <name evidence="1" type="ORF">HJG63_011879</name>
</gene>
<protein>
    <submittedName>
        <fullName evidence="1">Uncharacterized protein</fullName>
    </submittedName>
</protein>
<keyword evidence="2" id="KW-1185">Reference proteome</keyword>
<evidence type="ECO:0000313" key="2">
    <source>
        <dbReference type="Proteomes" id="UP000593571"/>
    </source>
</evidence>
<organism evidence="1 2">
    <name type="scientific">Rousettus aegyptiacus</name>
    <name type="common">Egyptian fruit bat</name>
    <name type="synonym">Pteropus aegyptiacus</name>
    <dbReference type="NCBI Taxonomy" id="9407"/>
    <lineage>
        <taxon>Eukaryota</taxon>
        <taxon>Metazoa</taxon>
        <taxon>Chordata</taxon>
        <taxon>Craniata</taxon>
        <taxon>Vertebrata</taxon>
        <taxon>Euteleostomi</taxon>
        <taxon>Mammalia</taxon>
        <taxon>Eutheria</taxon>
        <taxon>Laurasiatheria</taxon>
        <taxon>Chiroptera</taxon>
        <taxon>Yinpterochiroptera</taxon>
        <taxon>Pteropodoidea</taxon>
        <taxon>Pteropodidae</taxon>
        <taxon>Rousettinae</taxon>
        <taxon>Rousettus</taxon>
    </lineage>
</organism>
<evidence type="ECO:0000313" key="1">
    <source>
        <dbReference type="EMBL" id="KAF6447418.1"/>
    </source>
</evidence>
<sequence length="129" mass="14050">MVSPVIGSSRPACVSVTTQESTPMGYEVRSGRDITICSSRFGGTHACELRRRHAACHSILQSGFPCQKAPRSVCSPPSLPVHVPPSPPGDHGSFPRLHRFAFSGMSYSWNHAVCRLADVTIEALRLYRS</sequence>
<dbReference type="AlphaFoldDB" id="A0A7J8FI82"/>
<reference evidence="1 2" key="1">
    <citation type="journal article" date="2020" name="Nature">
        <title>Six reference-quality genomes reveal evolution of bat adaptations.</title>
        <authorList>
            <person name="Jebb D."/>
            <person name="Huang Z."/>
            <person name="Pippel M."/>
            <person name="Hughes G.M."/>
            <person name="Lavrichenko K."/>
            <person name="Devanna P."/>
            <person name="Winkler S."/>
            <person name="Jermiin L.S."/>
            <person name="Skirmuntt E.C."/>
            <person name="Katzourakis A."/>
            <person name="Burkitt-Gray L."/>
            <person name="Ray D.A."/>
            <person name="Sullivan K.A.M."/>
            <person name="Roscito J.G."/>
            <person name="Kirilenko B.M."/>
            <person name="Davalos L.M."/>
            <person name="Corthals A.P."/>
            <person name="Power M.L."/>
            <person name="Jones G."/>
            <person name="Ransome R.D."/>
            <person name="Dechmann D.K.N."/>
            <person name="Locatelli A.G."/>
            <person name="Puechmaille S.J."/>
            <person name="Fedrigo O."/>
            <person name="Jarvis E.D."/>
            <person name="Hiller M."/>
            <person name="Vernes S.C."/>
            <person name="Myers E.W."/>
            <person name="Teeling E.C."/>
        </authorList>
    </citation>
    <scope>NUCLEOTIDE SEQUENCE [LARGE SCALE GENOMIC DNA]</scope>
    <source>
        <strain evidence="1">MRouAeg1</strain>
        <tissue evidence="1">Muscle</tissue>
    </source>
</reference>
<accession>A0A7J8FI82</accession>
<proteinExistence type="predicted"/>
<dbReference type="EMBL" id="JACASE010000007">
    <property type="protein sequence ID" value="KAF6447418.1"/>
    <property type="molecule type" value="Genomic_DNA"/>
</dbReference>
<name>A0A7J8FI82_ROUAE</name>
<dbReference type="Proteomes" id="UP000593571">
    <property type="component" value="Unassembled WGS sequence"/>
</dbReference>